<dbReference type="GO" id="GO:0047499">
    <property type="term" value="F:calcium-independent phospholipase A2 activity"/>
    <property type="evidence" value="ECO:0007669"/>
    <property type="project" value="TreeGrafter"/>
</dbReference>
<dbReference type="Proteomes" id="UP000818603">
    <property type="component" value="Unassembled WGS sequence"/>
</dbReference>
<evidence type="ECO:0000313" key="7">
    <source>
        <dbReference type="EMBL" id="NHK27950.1"/>
    </source>
</evidence>
<evidence type="ECO:0000313" key="8">
    <source>
        <dbReference type="Proteomes" id="UP000621856"/>
    </source>
</evidence>
<dbReference type="Proteomes" id="UP000621856">
    <property type="component" value="Unassembled WGS sequence"/>
</dbReference>
<dbReference type="GO" id="GO:0016042">
    <property type="term" value="P:lipid catabolic process"/>
    <property type="evidence" value="ECO:0007669"/>
    <property type="project" value="UniProtKB-UniRule"/>
</dbReference>
<evidence type="ECO:0000256" key="2">
    <source>
        <dbReference type="ARBA" id="ARBA00022963"/>
    </source>
</evidence>
<dbReference type="Gene3D" id="3.40.1090.10">
    <property type="entry name" value="Cytosolic phospholipase A2 catalytic domain"/>
    <property type="match status" value="1"/>
</dbReference>
<feature type="short sequence motif" description="GXGXXG" evidence="4">
    <location>
        <begin position="48"/>
        <end position="53"/>
    </location>
</feature>
<evidence type="ECO:0000313" key="9">
    <source>
        <dbReference type="Proteomes" id="UP000818603"/>
    </source>
</evidence>
<feature type="domain" description="PNPLA" evidence="5">
    <location>
        <begin position="44"/>
        <end position="248"/>
    </location>
</feature>
<keyword evidence="9" id="KW-1185">Reference proteome</keyword>
<feature type="active site" description="Nucleophile" evidence="4">
    <location>
        <position position="90"/>
    </location>
</feature>
<name>A0A8J3A3B0_9PROT</name>
<feature type="active site" description="Proton acceptor" evidence="4">
    <location>
        <position position="234"/>
    </location>
</feature>
<keyword evidence="2 4" id="KW-0442">Lipid degradation</keyword>
<evidence type="ECO:0000256" key="1">
    <source>
        <dbReference type="ARBA" id="ARBA00022801"/>
    </source>
</evidence>
<dbReference type="RefSeq" id="WP_155139562.1">
    <property type="nucleotide sequence ID" value="NZ_BMGZ01000002.1"/>
</dbReference>
<dbReference type="EMBL" id="VCJR02000002">
    <property type="protein sequence ID" value="NHK27950.1"/>
    <property type="molecule type" value="Genomic_DNA"/>
</dbReference>
<dbReference type="PANTHER" id="PTHR24185:SF1">
    <property type="entry name" value="CALCIUM-INDEPENDENT PHOSPHOLIPASE A2-GAMMA"/>
    <property type="match status" value="1"/>
</dbReference>
<dbReference type="PROSITE" id="PS51635">
    <property type="entry name" value="PNPLA"/>
    <property type="match status" value="1"/>
</dbReference>
<protein>
    <submittedName>
        <fullName evidence="7">Patatin</fullName>
    </submittedName>
</protein>
<dbReference type="GO" id="GO:0016020">
    <property type="term" value="C:membrane"/>
    <property type="evidence" value="ECO:0007669"/>
    <property type="project" value="TreeGrafter"/>
</dbReference>
<dbReference type="PANTHER" id="PTHR24185">
    <property type="entry name" value="CALCIUM-INDEPENDENT PHOSPHOLIPASE A2-GAMMA"/>
    <property type="match status" value="1"/>
</dbReference>
<reference evidence="7 9" key="2">
    <citation type="submission" date="2020-02" db="EMBL/GenBank/DDBJ databases">
        <title>Genome sequence of Parvularcula flava strain NH6-79.</title>
        <authorList>
            <person name="Abdul Karim M.H."/>
            <person name="Lam M.Q."/>
            <person name="Chen S.J."/>
            <person name="Yahya A."/>
            <person name="Shahir S."/>
            <person name="Shamsir M.S."/>
            <person name="Chong C.S."/>
        </authorList>
    </citation>
    <scope>NUCLEOTIDE SEQUENCE [LARGE SCALE GENOMIC DNA]</scope>
    <source>
        <strain evidence="7 9">NH6-79</strain>
    </source>
</reference>
<dbReference type="EMBL" id="BMGZ01000002">
    <property type="protein sequence ID" value="GGH97020.1"/>
    <property type="molecule type" value="Genomic_DNA"/>
</dbReference>
<sequence>MGFLKRLFGVSSKYSAPAASLPPLPYPKRTLSDHLSPAGRKRVLALDGGGVRGVMAIAVLERIEALLRERHGNHPDFRLCDYYDLIGGTSTGSIIAAALAGKRFSASEIKDFYFDMAPGVFKGSFFRKGLWHALFDGKRLLKQLEDVFGDMTLGSEDIATGFALIAKRVDTNSVWVLHNHPDALYFNDPPDGSYLGNRHYPIANIVRGSTAAPHYFQPERIEILKGREYGLFVDGGITPHNNPCFQLLMLAGLRNYNYGWTLSQDDLIMHSIGTGSMAVKLHEKEIRQKLQITRTLEALTSMISGNEDFIELLMQWVGDSPDPKVIDSEIGDLRDDYLTSQPLLSIQRYQSVLGQKELERDFGIKLSDKHLATVRNMTDPAGMALAYEIGQAMAETLVRDVHFPERFDLTASGEPAHPAEVEEPEMETAPMLRAAEGGKLAHILGRLER</sequence>
<dbReference type="AlphaFoldDB" id="A0A8J3A3B0"/>
<reference evidence="6" key="1">
    <citation type="journal article" date="2014" name="Int. J. Syst. Evol. Microbiol.">
        <title>Complete genome sequence of Corynebacterium casei LMG S-19264T (=DSM 44701T), isolated from a smear-ripened cheese.</title>
        <authorList>
            <consortium name="US DOE Joint Genome Institute (JGI-PGF)"/>
            <person name="Walter F."/>
            <person name="Albersmeier A."/>
            <person name="Kalinowski J."/>
            <person name="Ruckert C."/>
        </authorList>
    </citation>
    <scope>NUCLEOTIDE SEQUENCE</scope>
    <source>
        <strain evidence="6">CGMCC 1.14984</strain>
    </source>
</reference>
<reference evidence="6" key="3">
    <citation type="submission" date="2020-09" db="EMBL/GenBank/DDBJ databases">
        <authorList>
            <person name="Sun Q."/>
            <person name="Zhou Y."/>
        </authorList>
    </citation>
    <scope>NUCLEOTIDE SEQUENCE</scope>
    <source>
        <strain evidence="6">CGMCC 1.14984</strain>
    </source>
</reference>
<dbReference type="GO" id="GO:0019369">
    <property type="term" value="P:arachidonate metabolic process"/>
    <property type="evidence" value="ECO:0007669"/>
    <property type="project" value="TreeGrafter"/>
</dbReference>
<evidence type="ECO:0000256" key="4">
    <source>
        <dbReference type="PROSITE-ProRule" id="PRU01161"/>
    </source>
</evidence>
<keyword evidence="1 4" id="KW-0378">Hydrolase</keyword>
<feature type="short sequence motif" description="DGA/G" evidence="4">
    <location>
        <begin position="234"/>
        <end position="236"/>
    </location>
</feature>
<keyword evidence="3 4" id="KW-0443">Lipid metabolism</keyword>
<evidence type="ECO:0000313" key="6">
    <source>
        <dbReference type="EMBL" id="GGH97020.1"/>
    </source>
</evidence>
<dbReference type="InterPro" id="IPR002641">
    <property type="entry name" value="PNPLA_dom"/>
</dbReference>
<dbReference type="Pfam" id="PF01734">
    <property type="entry name" value="Patatin"/>
    <property type="match status" value="1"/>
</dbReference>
<dbReference type="InterPro" id="IPR016035">
    <property type="entry name" value="Acyl_Trfase/lysoPLipase"/>
</dbReference>
<evidence type="ECO:0000259" key="5">
    <source>
        <dbReference type="PROSITE" id="PS51635"/>
    </source>
</evidence>
<gene>
    <name evidence="7" type="ORF">FF098_008550</name>
    <name evidence="6" type="ORF">GCM10011355_17220</name>
</gene>
<feature type="short sequence motif" description="GXSXG" evidence="4">
    <location>
        <begin position="88"/>
        <end position="92"/>
    </location>
</feature>
<accession>A0A8J3A3B0</accession>
<organism evidence="6 8">
    <name type="scientific">Aquisalinus luteolus</name>
    <dbReference type="NCBI Taxonomy" id="1566827"/>
    <lineage>
        <taxon>Bacteria</taxon>
        <taxon>Pseudomonadati</taxon>
        <taxon>Pseudomonadota</taxon>
        <taxon>Alphaproteobacteria</taxon>
        <taxon>Parvularculales</taxon>
        <taxon>Parvularculaceae</taxon>
        <taxon>Aquisalinus</taxon>
    </lineage>
</organism>
<evidence type="ECO:0000256" key="3">
    <source>
        <dbReference type="ARBA" id="ARBA00023098"/>
    </source>
</evidence>
<comment type="caution">
    <text evidence="6">The sequence shown here is derived from an EMBL/GenBank/DDBJ whole genome shotgun (WGS) entry which is preliminary data.</text>
</comment>
<dbReference type="SUPFAM" id="SSF52151">
    <property type="entry name" value="FabD/lysophospholipase-like"/>
    <property type="match status" value="1"/>
</dbReference>
<proteinExistence type="predicted"/>